<dbReference type="GO" id="GO:0030170">
    <property type="term" value="F:pyridoxal phosphate binding"/>
    <property type="evidence" value="ECO:0007669"/>
    <property type="project" value="InterPro"/>
</dbReference>
<dbReference type="PROSITE" id="PS51340">
    <property type="entry name" value="MOSC"/>
    <property type="match status" value="1"/>
</dbReference>
<dbReference type="InterPro" id="IPR011037">
    <property type="entry name" value="Pyrv_Knase-like_insert_dom_sf"/>
</dbReference>
<reference evidence="2" key="1">
    <citation type="submission" date="2019-08" db="EMBL/GenBank/DDBJ databases">
        <authorList>
            <person name="Kucharzyk K."/>
            <person name="Murdoch R.W."/>
            <person name="Higgins S."/>
            <person name="Loffler F."/>
        </authorList>
    </citation>
    <scope>NUCLEOTIDE SEQUENCE</scope>
</reference>
<name>A0A644WJP3_9ZZZZ</name>
<evidence type="ECO:0000313" key="2">
    <source>
        <dbReference type="EMBL" id="MPM02474.1"/>
    </source>
</evidence>
<dbReference type="GO" id="GO:0030151">
    <property type="term" value="F:molybdenum ion binding"/>
    <property type="evidence" value="ECO:0007669"/>
    <property type="project" value="InterPro"/>
</dbReference>
<gene>
    <name evidence="2" type="ORF">SDC9_48723</name>
</gene>
<proteinExistence type="predicted"/>
<dbReference type="EMBL" id="VSSQ01000871">
    <property type="protein sequence ID" value="MPM02474.1"/>
    <property type="molecule type" value="Genomic_DNA"/>
</dbReference>
<dbReference type="InterPro" id="IPR005302">
    <property type="entry name" value="MoCF_Sase_C"/>
</dbReference>
<dbReference type="GO" id="GO:0003824">
    <property type="term" value="F:catalytic activity"/>
    <property type="evidence" value="ECO:0007669"/>
    <property type="project" value="InterPro"/>
</dbReference>
<dbReference type="PANTHER" id="PTHR36930">
    <property type="entry name" value="METAL-SULFUR CLUSTER BIOSYNTHESIS PROTEINS YUAD-RELATED"/>
    <property type="match status" value="1"/>
</dbReference>
<dbReference type="InterPro" id="IPR052716">
    <property type="entry name" value="MOSC_domain"/>
</dbReference>
<comment type="caution">
    <text evidence="2">The sequence shown here is derived from an EMBL/GenBank/DDBJ whole genome shotgun (WGS) entry which is preliminary data.</text>
</comment>
<organism evidence="2">
    <name type="scientific">bioreactor metagenome</name>
    <dbReference type="NCBI Taxonomy" id="1076179"/>
    <lineage>
        <taxon>unclassified sequences</taxon>
        <taxon>metagenomes</taxon>
        <taxon>ecological metagenomes</taxon>
    </lineage>
</organism>
<sequence length="151" mass="16915">MSKVLAICTSKHKGTLKNEIEEATFIEEFGIEGDAHAGKWHRQVSLLAFEKIDEFRNKGGDVDFGAFGENLVIDEIELNKLPVGQRLTVGEVLLEVTQIGKECHDKCAIYYQVGECIMPKNGIFTRVLRGGKVRVGDECNLINMERKVFSL</sequence>
<dbReference type="SUPFAM" id="SSF50800">
    <property type="entry name" value="PK beta-barrel domain-like"/>
    <property type="match status" value="1"/>
</dbReference>
<dbReference type="PANTHER" id="PTHR36930:SF1">
    <property type="entry name" value="MOSC DOMAIN-CONTAINING PROTEIN"/>
    <property type="match status" value="1"/>
</dbReference>
<feature type="domain" description="MOSC" evidence="1">
    <location>
        <begin position="18"/>
        <end position="142"/>
    </location>
</feature>
<evidence type="ECO:0000259" key="1">
    <source>
        <dbReference type="PROSITE" id="PS51340"/>
    </source>
</evidence>
<dbReference type="Gene3D" id="2.40.33.20">
    <property type="entry name" value="PK beta-barrel domain-like"/>
    <property type="match status" value="1"/>
</dbReference>
<protein>
    <recommendedName>
        <fullName evidence="1">MOSC domain-containing protein</fullName>
    </recommendedName>
</protein>
<dbReference type="AlphaFoldDB" id="A0A644WJP3"/>
<dbReference type="Pfam" id="PF03473">
    <property type="entry name" value="MOSC"/>
    <property type="match status" value="1"/>
</dbReference>
<accession>A0A644WJP3</accession>